<gene>
    <name evidence="2" type="ORF">O1R50_24840</name>
</gene>
<comment type="caution">
    <text evidence="2">The sequence shown here is derived from an EMBL/GenBank/DDBJ whole genome shotgun (WGS) entry which is preliminary data.</text>
</comment>
<dbReference type="AlphaFoldDB" id="A0A9X3PCV2"/>
<dbReference type="PRINTS" id="PR00598">
    <property type="entry name" value="HTHMARR"/>
</dbReference>
<dbReference type="SUPFAM" id="SSF46785">
    <property type="entry name" value="Winged helix' DNA-binding domain"/>
    <property type="match status" value="1"/>
</dbReference>
<evidence type="ECO:0000313" key="3">
    <source>
        <dbReference type="Proteomes" id="UP001146067"/>
    </source>
</evidence>
<evidence type="ECO:0000313" key="2">
    <source>
        <dbReference type="EMBL" id="MDA1362868.1"/>
    </source>
</evidence>
<dbReference type="SMART" id="SM00347">
    <property type="entry name" value="HTH_MARR"/>
    <property type="match status" value="1"/>
</dbReference>
<evidence type="ECO:0000259" key="1">
    <source>
        <dbReference type="PROSITE" id="PS50995"/>
    </source>
</evidence>
<accession>A0A9X3PCV2</accession>
<feature type="domain" description="HTH marR-type" evidence="1">
    <location>
        <begin position="20"/>
        <end position="152"/>
    </location>
</feature>
<dbReference type="PROSITE" id="PS50995">
    <property type="entry name" value="HTH_MARR_2"/>
    <property type="match status" value="1"/>
</dbReference>
<dbReference type="InterPro" id="IPR039422">
    <property type="entry name" value="MarR/SlyA-like"/>
</dbReference>
<dbReference type="InterPro" id="IPR036388">
    <property type="entry name" value="WH-like_DNA-bd_sf"/>
</dbReference>
<dbReference type="InterPro" id="IPR036390">
    <property type="entry name" value="WH_DNA-bd_sf"/>
</dbReference>
<dbReference type="RefSeq" id="WP_270112954.1">
    <property type="nucleotide sequence ID" value="NZ_JAPZVP010000030.1"/>
</dbReference>
<organism evidence="2 3">
    <name type="scientific">Glycomyces luteolus</name>
    <dbReference type="NCBI Taxonomy" id="2670330"/>
    <lineage>
        <taxon>Bacteria</taxon>
        <taxon>Bacillati</taxon>
        <taxon>Actinomycetota</taxon>
        <taxon>Actinomycetes</taxon>
        <taxon>Glycomycetales</taxon>
        <taxon>Glycomycetaceae</taxon>
        <taxon>Glycomyces</taxon>
    </lineage>
</organism>
<keyword evidence="3" id="KW-1185">Reference proteome</keyword>
<dbReference type="GO" id="GO:0006950">
    <property type="term" value="P:response to stress"/>
    <property type="evidence" value="ECO:0007669"/>
    <property type="project" value="TreeGrafter"/>
</dbReference>
<dbReference type="PANTHER" id="PTHR33164">
    <property type="entry name" value="TRANSCRIPTIONAL REGULATOR, MARR FAMILY"/>
    <property type="match status" value="1"/>
</dbReference>
<proteinExistence type="predicted"/>
<dbReference type="Pfam" id="PF12802">
    <property type="entry name" value="MarR_2"/>
    <property type="match status" value="1"/>
</dbReference>
<dbReference type="InterPro" id="IPR000835">
    <property type="entry name" value="HTH_MarR-typ"/>
</dbReference>
<dbReference type="EMBL" id="JAPZVP010000030">
    <property type="protein sequence ID" value="MDA1362868.1"/>
    <property type="molecule type" value="Genomic_DNA"/>
</dbReference>
<dbReference type="Gene3D" id="1.10.10.10">
    <property type="entry name" value="Winged helix-like DNA-binding domain superfamily/Winged helix DNA-binding domain"/>
    <property type="match status" value="1"/>
</dbReference>
<dbReference type="PANTHER" id="PTHR33164:SF43">
    <property type="entry name" value="HTH-TYPE TRANSCRIPTIONAL REPRESSOR YETL"/>
    <property type="match status" value="1"/>
</dbReference>
<dbReference type="Proteomes" id="UP001146067">
    <property type="component" value="Unassembled WGS sequence"/>
</dbReference>
<sequence>MENNAELRFDLGDKTPRPLKRQFSRLMGMTAAQVSKVAQEALNAVGANKFHFVVLATLHQFGPSSQAAIADRTGIYRSDLVAVINTLEEGGYARRGPDPADKRRNVITMTEAGTRRFTELDGILAEVHEHVMAPLGEDEREQLFSLLTRVNAHLAGD</sequence>
<protein>
    <submittedName>
        <fullName evidence="2">MarR family winged helix-turn-helix transcriptional regulator</fullName>
    </submittedName>
</protein>
<name>A0A9X3PCV2_9ACTN</name>
<reference evidence="2" key="1">
    <citation type="submission" date="2022-12" db="EMBL/GenBank/DDBJ databases">
        <title>Gycomyces niveus sp.nov.,a novel actinomycete isolated from soil in Shouguan.</title>
        <authorList>
            <person name="Yang X."/>
        </authorList>
    </citation>
    <scope>NUCLEOTIDE SEQUENCE</scope>
    <source>
        <strain evidence="2">NEAU-A15</strain>
    </source>
</reference>
<dbReference type="GO" id="GO:0003700">
    <property type="term" value="F:DNA-binding transcription factor activity"/>
    <property type="evidence" value="ECO:0007669"/>
    <property type="project" value="InterPro"/>
</dbReference>